<organism evidence="2">
    <name type="scientific">Aspergillus arachidicola</name>
    <dbReference type="NCBI Taxonomy" id="656916"/>
    <lineage>
        <taxon>Eukaryota</taxon>
        <taxon>Fungi</taxon>
        <taxon>Dikarya</taxon>
        <taxon>Ascomycota</taxon>
        <taxon>Pezizomycotina</taxon>
        <taxon>Eurotiomycetes</taxon>
        <taxon>Eurotiomycetidae</taxon>
        <taxon>Eurotiales</taxon>
        <taxon>Aspergillaceae</taxon>
        <taxon>Aspergillus</taxon>
        <taxon>Aspergillus subgen. Circumdati</taxon>
    </lineage>
</organism>
<evidence type="ECO:0000313" key="2">
    <source>
        <dbReference type="EMBL" id="KAE8335369.1"/>
    </source>
</evidence>
<reference evidence="2" key="1">
    <citation type="submission" date="2019-04" db="EMBL/GenBank/DDBJ databases">
        <title>Friends and foes A comparative genomics study of 23 Aspergillus species from section Flavi.</title>
        <authorList>
            <consortium name="DOE Joint Genome Institute"/>
            <person name="Kjaerbolling I."/>
            <person name="Vesth T."/>
            <person name="Frisvad J.C."/>
            <person name="Nybo J.L."/>
            <person name="Theobald S."/>
            <person name="Kildgaard S."/>
            <person name="Isbrandt T."/>
            <person name="Kuo A."/>
            <person name="Sato A."/>
            <person name="Lyhne E.K."/>
            <person name="Kogle M.E."/>
            <person name="Wiebenga A."/>
            <person name="Kun R.S."/>
            <person name="Lubbers R.J."/>
            <person name="Makela M.R."/>
            <person name="Barry K."/>
            <person name="Chovatia M."/>
            <person name="Clum A."/>
            <person name="Daum C."/>
            <person name="Haridas S."/>
            <person name="He G."/>
            <person name="LaButti K."/>
            <person name="Lipzen A."/>
            <person name="Mondo S."/>
            <person name="Riley R."/>
            <person name="Salamov A."/>
            <person name="Simmons B.A."/>
            <person name="Magnuson J.K."/>
            <person name="Henrissat B."/>
            <person name="Mortensen U.H."/>
            <person name="Larsen T.O."/>
            <person name="Devries R.P."/>
            <person name="Grigoriev I.V."/>
            <person name="Machida M."/>
            <person name="Baker S.E."/>
            <person name="Andersen M.R."/>
        </authorList>
    </citation>
    <scope>NUCLEOTIDE SEQUENCE</scope>
    <source>
        <strain evidence="2">CBS 117612</strain>
    </source>
</reference>
<sequence>MLFFPTGSSSYPDQIYVVIYLVLISILEPPERNKRKHFLVLHISLRSTSDD</sequence>
<accession>A0A5N6XT45</accession>
<keyword evidence="1" id="KW-0812">Transmembrane</keyword>
<protein>
    <submittedName>
        <fullName evidence="2">Uncharacterized protein</fullName>
    </submittedName>
</protein>
<name>A0A5N6XT45_9EURO</name>
<feature type="transmembrane region" description="Helical" evidence="1">
    <location>
        <begin position="14"/>
        <end position="30"/>
    </location>
</feature>
<gene>
    <name evidence="2" type="ORF">BDV24DRAFT_144010</name>
</gene>
<evidence type="ECO:0000256" key="1">
    <source>
        <dbReference type="SAM" id="Phobius"/>
    </source>
</evidence>
<keyword evidence="1" id="KW-1133">Transmembrane helix</keyword>
<keyword evidence="1" id="KW-0472">Membrane</keyword>
<dbReference type="Proteomes" id="UP000325558">
    <property type="component" value="Unassembled WGS sequence"/>
</dbReference>
<dbReference type="EMBL" id="ML737220">
    <property type="protein sequence ID" value="KAE8335369.1"/>
    <property type="molecule type" value="Genomic_DNA"/>
</dbReference>
<proteinExistence type="predicted"/>
<dbReference type="AlphaFoldDB" id="A0A5N6XT45"/>